<feature type="domain" description="WSC" evidence="9">
    <location>
        <begin position="101"/>
        <end position="200"/>
    </location>
</feature>
<evidence type="ECO:0000256" key="5">
    <source>
        <dbReference type="ARBA" id="ARBA00023136"/>
    </source>
</evidence>
<keyword evidence="5 8" id="KW-0472">Membrane</keyword>
<evidence type="ECO:0000256" key="4">
    <source>
        <dbReference type="ARBA" id="ARBA00022989"/>
    </source>
</evidence>
<dbReference type="SMART" id="SM00321">
    <property type="entry name" value="WSC"/>
    <property type="match status" value="1"/>
</dbReference>
<dbReference type="InParanoid" id="C3YRH1"/>
<dbReference type="AlphaFoldDB" id="C3YRH1"/>
<dbReference type="CDD" id="cd22823">
    <property type="entry name" value="Gal_Rha_Lectin"/>
    <property type="match status" value="1"/>
</dbReference>
<evidence type="ECO:0000256" key="7">
    <source>
        <dbReference type="SAM" id="MobiDB-lite"/>
    </source>
</evidence>
<organism>
    <name type="scientific">Branchiostoma floridae</name>
    <name type="common">Florida lancelet</name>
    <name type="synonym">Amphioxus</name>
    <dbReference type="NCBI Taxonomy" id="7739"/>
    <lineage>
        <taxon>Eukaryota</taxon>
        <taxon>Metazoa</taxon>
        <taxon>Chordata</taxon>
        <taxon>Cephalochordata</taxon>
        <taxon>Leptocardii</taxon>
        <taxon>Amphioxiformes</taxon>
        <taxon>Branchiostomatidae</taxon>
        <taxon>Branchiostoma</taxon>
    </lineage>
</organism>
<dbReference type="Gene3D" id="2.60.120.740">
    <property type="match status" value="1"/>
</dbReference>
<dbReference type="InterPro" id="IPR043159">
    <property type="entry name" value="Lectin_gal-bd_sf"/>
</dbReference>
<dbReference type="GO" id="GO:0016020">
    <property type="term" value="C:membrane"/>
    <property type="evidence" value="ECO:0007669"/>
    <property type="project" value="UniProtKB-SubCell"/>
</dbReference>
<evidence type="ECO:0000256" key="2">
    <source>
        <dbReference type="ARBA" id="ARBA00022692"/>
    </source>
</evidence>
<reference evidence="10" key="1">
    <citation type="journal article" date="2008" name="Nature">
        <title>The amphioxus genome and the evolution of the chordate karyotype.</title>
        <authorList>
            <consortium name="US DOE Joint Genome Institute (JGI-PGF)"/>
            <person name="Putnam N.H."/>
            <person name="Butts T."/>
            <person name="Ferrier D.E.K."/>
            <person name="Furlong R.F."/>
            <person name="Hellsten U."/>
            <person name="Kawashima T."/>
            <person name="Robinson-Rechavi M."/>
            <person name="Shoguchi E."/>
            <person name="Terry A."/>
            <person name="Yu J.-K."/>
            <person name="Benito-Gutierrez E.L."/>
            <person name="Dubchak I."/>
            <person name="Garcia-Fernandez J."/>
            <person name="Gibson-Brown J.J."/>
            <person name="Grigoriev I.V."/>
            <person name="Horton A.C."/>
            <person name="de Jong P.J."/>
            <person name="Jurka J."/>
            <person name="Kapitonov V.V."/>
            <person name="Kohara Y."/>
            <person name="Kuroki Y."/>
            <person name="Lindquist E."/>
            <person name="Lucas S."/>
            <person name="Osoegawa K."/>
            <person name="Pennacchio L.A."/>
            <person name="Salamov A.A."/>
            <person name="Satou Y."/>
            <person name="Sauka-Spengler T."/>
            <person name="Schmutz J."/>
            <person name="Shin-I T."/>
            <person name="Toyoda A."/>
            <person name="Bronner-Fraser M."/>
            <person name="Fujiyama A."/>
            <person name="Holland L.Z."/>
            <person name="Holland P.W.H."/>
            <person name="Satoh N."/>
            <person name="Rokhsar D.S."/>
        </authorList>
    </citation>
    <scope>NUCLEOTIDE SEQUENCE [LARGE SCALE GENOMIC DNA]</scope>
    <source>
        <strain evidence="10">S238N-H82</strain>
        <tissue evidence="10">Testes</tissue>
    </source>
</reference>
<keyword evidence="3" id="KW-0732">Signal</keyword>
<dbReference type="EMBL" id="GG666547">
    <property type="protein sequence ID" value="EEN57168.1"/>
    <property type="molecule type" value="Genomic_DNA"/>
</dbReference>
<keyword evidence="6" id="KW-0325">Glycoprotein</keyword>
<feature type="compositionally biased region" description="Polar residues" evidence="7">
    <location>
        <begin position="348"/>
        <end position="357"/>
    </location>
</feature>
<dbReference type="PANTHER" id="PTHR24269:SF16">
    <property type="entry name" value="PROTEIN SLG1"/>
    <property type="match status" value="1"/>
</dbReference>
<feature type="region of interest" description="Disordered" evidence="7">
    <location>
        <begin position="299"/>
        <end position="319"/>
    </location>
</feature>
<keyword evidence="2 8" id="KW-0812">Transmembrane</keyword>
<keyword evidence="4 8" id="KW-1133">Transmembrane helix</keyword>
<proteinExistence type="predicted"/>
<dbReference type="Pfam" id="PF01822">
    <property type="entry name" value="WSC"/>
    <property type="match status" value="1"/>
</dbReference>
<name>C3YRH1_BRAFL</name>
<dbReference type="STRING" id="7739.C3YRH1"/>
<dbReference type="InterPro" id="IPR051836">
    <property type="entry name" value="Kremen_rcpt"/>
</dbReference>
<dbReference type="InterPro" id="IPR002889">
    <property type="entry name" value="WSC_carb-bd"/>
</dbReference>
<sequence length="426" mass="45019">MAAARICPFVDRESIVCDRLRFQTISVKSATYGQTCNCTSGEGNCGDCQTVNETRRVSNRCEGRRFCNVRPRDASEVFQGSPNCTGNVSTFLDVSYTCKNLPGYVGCFELGEAQTVYLLTFFENESSDSRMRMTVHDCLALCRKNQSLFAGLWNGTNCGCGIGLSANQSTVPTSQCDVNCTGEASQRCGGVNHVDIYRTIGHCGKISLNDGRGTVSPDHNGYFGIGETARIDCDTSGETWSLVVECLGTGQFNVTHPYCKEAPPGGGTLPIAIGAAVGGVVLLAAAIATVVIVMKRKRSPIPASSGTPPPDDVTADPSLEPTYDTIREEEEGGVTLALSGATCSYSTIGQPDVTSDPGSDGPVYSKPDKRKAKTTQNVEDLYAKPDKKGSGEVENVLYESAGEIGGASLGQGGGTDDVMYACPDDI</sequence>
<protein>
    <recommendedName>
        <fullName evidence="9">WSC domain-containing protein</fullName>
    </recommendedName>
</protein>
<feature type="transmembrane region" description="Helical" evidence="8">
    <location>
        <begin position="269"/>
        <end position="294"/>
    </location>
</feature>
<evidence type="ECO:0000256" key="3">
    <source>
        <dbReference type="ARBA" id="ARBA00022729"/>
    </source>
</evidence>
<evidence type="ECO:0000256" key="8">
    <source>
        <dbReference type="SAM" id="Phobius"/>
    </source>
</evidence>
<gene>
    <name evidence="10" type="ORF">BRAFLDRAFT_75604</name>
</gene>
<accession>C3YRH1</accession>
<evidence type="ECO:0000259" key="9">
    <source>
        <dbReference type="PROSITE" id="PS51212"/>
    </source>
</evidence>
<dbReference type="PANTHER" id="PTHR24269">
    <property type="entry name" value="KREMEN PROTEIN"/>
    <property type="match status" value="1"/>
</dbReference>
<comment type="subcellular location">
    <subcellularLocation>
        <location evidence="1">Membrane</location>
        <topology evidence="1">Single-pass membrane protein</topology>
    </subcellularLocation>
</comment>
<evidence type="ECO:0000256" key="6">
    <source>
        <dbReference type="ARBA" id="ARBA00023180"/>
    </source>
</evidence>
<evidence type="ECO:0000256" key="1">
    <source>
        <dbReference type="ARBA" id="ARBA00004167"/>
    </source>
</evidence>
<evidence type="ECO:0000313" key="10">
    <source>
        <dbReference type="EMBL" id="EEN57168.1"/>
    </source>
</evidence>
<dbReference type="PROSITE" id="PS51212">
    <property type="entry name" value="WSC"/>
    <property type="match status" value="1"/>
</dbReference>
<feature type="region of interest" description="Disordered" evidence="7">
    <location>
        <begin position="348"/>
        <end position="377"/>
    </location>
</feature>